<feature type="transmembrane region" description="Helical" evidence="1">
    <location>
        <begin position="6"/>
        <end position="23"/>
    </location>
</feature>
<dbReference type="EMBL" id="JBHTBY010000002">
    <property type="protein sequence ID" value="MFC7319986.1"/>
    <property type="molecule type" value="Genomic_DNA"/>
</dbReference>
<keyword evidence="1" id="KW-1133">Transmembrane helix</keyword>
<accession>A0ABW2K1G0</accession>
<organism evidence="2 3">
    <name type="scientific">Halobacillus campisalis</name>
    <dbReference type="NCBI Taxonomy" id="435909"/>
    <lineage>
        <taxon>Bacteria</taxon>
        <taxon>Bacillati</taxon>
        <taxon>Bacillota</taxon>
        <taxon>Bacilli</taxon>
        <taxon>Bacillales</taxon>
        <taxon>Bacillaceae</taxon>
        <taxon>Halobacillus</taxon>
    </lineage>
</organism>
<proteinExistence type="predicted"/>
<gene>
    <name evidence="2" type="ORF">ACFQMN_03685</name>
</gene>
<dbReference type="Proteomes" id="UP001596494">
    <property type="component" value="Unassembled WGS sequence"/>
</dbReference>
<evidence type="ECO:0000256" key="1">
    <source>
        <dbReference type="SAM" id="Phobius"/>
    </source>
</evidence>
<dbReference type="RefSeq" id="WP_289217013.1">
    <property type="nucleotide sequence ID" value="NZ_JAPVRC010000011.1"/>
</dbReference>
<keyword evidence="1" id="KW-0472">Membrane</keyword>
<evidence type="ECO:0000313" key="3">
    <source>
        <dbReference type="Proteomes" id="UP001596494"/>
    </source>
</evidence>
<sequence>MEVIVVVLMSIGLVLAPVIGFFYPSWRQMQGKDLSQKQLYGIRALGIGVLLLMYILSQIIKILFDT</sequence>
<feature type="transmembrane region" description="Helical" evidence="1">
    <location>
        <begin position="44"/>
        <end position="64"/>
    </location>
</feature>
<keyword evidence="1" id="KW-0812">Transmembrane</keyword>
<evidence type="ECO:0000313" key="2">
    <source>
        <dbReference type="EMBL" id="MFC7319986.1"/>
    </source>
</evidence>
<keyword evidence="3" id="KW-1185">Reference proteome</keyword>
<reference evidence="3" key="1">
    <citation type="journal article" date="2019" name="Int. J. Syst. Evol. Microbiol.">
        <title>The Global Catalogue of Microorganisms (GCM) 10K type strain sequencing project: providing services to taxonomists for standard genome sequencing and annotation.</title>
        <authorList>
            <consortium name="The Broad Institute Genomics Platform"/>
            <consortium name="The Broad Institute Genome Sequencing Center for Infectious Disease"/>
            <person name="Wu L."/>
            <person name="Ma J."/>
        </authorList>
    </citation>
    <scope>NUCLEOTIDE SEQUENCE [LARGE SCALE GENOMIC DNA]</scope>
    <source>
        <strain evidence="3">CCUG 73951</strain>
    </source>
</reference>
<name>A0ABW2K1G0_9BACI</name>
<comment type="caution">
    <text evidence="2">The sequence shown here is derived from an EMBL/GenBank/DDBJ whole genome shotgun (WGS) entry which is preliminary data.</text>
</comment>
<protein>
    <submittedName>
        <fullName evidence="2">Uncharacterized protein</fullName>
    </submittedName>
</protein>